<name>A0A845ALN4_9SPHN</name>
<dbReference type="Pfam" id="PF00561">
    <property type="entry name" value="Abhydrolase_1"/>
    <property type="match status" value="1"/>
</dbReference>
<evidence type="ECO:0000313" key="3">
    <source>
        <dbReference type="EMBL" id="MXP30073.1"/>
    </source>
</evidence>
<dbReference type="PRINTS" id="PR00111">
    <property type="entry name" value="ABHYDROLASE"/>
</dbReference>
<dbReference type="SUPFAM" id="SSF53474">
    <property type="entry name" value="alpha/beta-Hydrolases"/>
    <property type="match status" value="1"/>
</dbReference>
<organism evidence="3 4">
    <name type="scientific">Qipengyuania algicida</name>
    <dbReference type="NCBI Taxonomy" id="1836209"/>
    <lineage>
        <taxon>Bacteria</taxon>
        <taxon>Pseudomonadati</taxon>
        <taxon>Pseudomonadota</taxon>
        <taxon>Alphaproteobacteria</taxon>
        <taxon>Sphingomonadales</taxon>
        <taxon>Erythrobacteraceae</taxon>
        <taxon>Qipengyuania</taxon>
    </lineage>
</organism>
<proteinExistence type="predicted"/>
<reference evidence="3 4" key="1">
    <citation type="submission" date="2019-12" db="EMBL/GenBank/DDBJ databases">
        <title>Genomic-based taxomic classification of the family Erythrobacteraceae.</title>
        <authorList>
            <person name="Xu L."/>
        </authorList>
    </citation>
    <scope>NUCLEOTIDE SEQUENCE [LARGE SCALE GENOMIC DNA]</scope>
    <source>
        <strain evidence="3 4">KEMB 9005-328</strain>
    </source>
</reference>
<comment type="caution">
    <text evidence="3">The sequence shown here is derived from an EMBL/GenBank/DDBJ whole genome shotgun (WGS) entry which is preliminary data.</text>
</comment>
<dbReference type="Proteomes" id="UP000439780">
    <property type="component" value="Unassembled WGS sequence"/>
</dbReference>
<evidence type="ECO:0000313" key="4">
    <source>
        <dbReference type="Proteomes" id="UP000439780"/>
    </source>
</evidence>
<evidence type="ECO:0000259" key="2">
    <source>
        <dbReference type="Pfam" id="PF00561"/>
    </source>
</evidence>
<dbReference type="GO" id="GO:0016787">
    <property type="term" value="F:hydrolase activity"/>
    <property type="evidence" value="ECO:0007669"/>
    <property type="project" value="UniProtKB-KW"/>
</dbReference>
<dbReference type="GO" id="GO:0016020">
    <property type="term" value="C:membrane"/>
    <property type="evidence" value="ECO:0007669"/>
    <property type="project" value="TreeGrafter"/>
</dbReference>
<keyword evidence="1 3" id="KW-0378">Hydrolase</keyword>
<dbReference type="Gene3D" id="3.40.50.1820">
    <property type="entry name" value="alpha/beta hydrolase"/>
    <property type="match status" value="1"/>
</dbReference>
<evidence type="ECO:0000256" key="1">
    <source>
        <dbReference type="ARBA" id="ARBA00022801"/>
    </source>
</evidence>
<dbReference type="OrthoDB" id="9791366at2"/>
<dbReference type="PANTHER" id="PTHR43798:SF31">
    <property type="entry name" value="AB HYDROLASE SUPERFAMILY PROTEIN YCLE"/>
    <property type="match status" value="1"/>
</dbReference>
<dbReference type="AlphaFoldDB" id="A0A845ALN4"/>
<dbReference type="InterPro" id="IPR050266">
    <property type="entry name" value="AB_hydrolase_sf"/>
</dbReference>
<dbReference type="InterPro" id="IPR029058">
    <property type="entry name" value="AB_hydrolase_fold"/>
</dbReference>
<dbReference type="RefSeq" id="WP_160754376.1">
    <property type="nucleotide sequence ID" value="NZ_WTYA01000015.1"/>
</dbReference>
<protein>
    <submittedName>
        <fullName evidence="3">Alpha/beta fold hydrolase</fullName>
    </submittedName>
</protein>
<accession>A0A845ALN4</accession>
<keyword evidence="4" id="KW-1185">Reference proteome</keyword>
<dbReference type="EMBL" id="WTYA01000015">
    <property type="protein sequence ID" value="MXP30073.1"/>
    <property type="molecule type" value="Genomic_DNA"/>
</dbReference>
<gene>
    <name evidence="3" type="ORF">GRI58_14785</name>
</gene>
<sequence length="293" mass="32183">MDTMFSDKSWESADGLTLHFRDYPGDEMRPAVLCLHGLTRNARDFEDLAAHVAGQGWRVIVPDMRGRGESEYSSDSATYALPNYIDDLTRLLEQEGIERVVAIGTSMGGLMIMLLAAQRPELFAAVVLNDVGPVVEDEGLDRIRSYVGQGRNFPTWVHGARALAELHGEAHPNFALDDWLTMAKRTLTVCSNGRIAFDYDMKIAEPILSAEATASPEESVAPDLWPMIDALADKPSVLVRGALSNILSPATLERMQQALPRARVINVPHTGHAPTLDEPEVRVAIDLLLQEVS</sequence>
<feature type="domain" description="AB hydrolase-1" evidence="2">
    <location>
        <begin position="30"/>
        <end position="279"/>
    </location>
</feature>
<dbReference type="PANTHER" id="PTHR43798">
    <property type="entry name" value="MONOACYLGLYCEROL LIPASE"/>
    <property type="match status" value="1"/>
</dbReference>
<dbReference type="InterPro" id="IPR000073">
    <property type="entry name" value="AB_hydrolase_1"/>
</dbReference>